<sequence length="337" mass="36574">MSIGEDDGGEQQQHQEEEEKQLPPPSQPSNDTDRDDVVSVEKKDMKESLVGDGGPPAEDPSPVESPSSPIAPEELGNTVREAHAEVSNTSSTAAADESPDTVSPSNTSGRALIVDSEVYELNSAGVDGLPSALRQAIDMYQNMLAEYPSDTRNAGHARAVLNTLFRATGQLGLQAGNDVDMDQSSSALVLASMLPLAGAPPSMEELKYNRAITDTFHFYALKNVYIPHNPIEGGTFDVIEAARHQLSLAGMWKLSKDLSFVPYLLRLLHPNKASNGPRLAAADGQWPLQLLKPQSKRGDDNDDDGMEGLNEKERRIMDMIDRNEDARINRALHHGSN</sequence>
<dbReference type="AlphaFoldDB" id="C5KLX4"/>
<dbReference type="RefSeq" id="XP_002782694.1">
    <property type="nucleotide sequence ID" value="XM_002782648.1"/>
</dbReference>
<protein>
    <submittedName>
        <fullName evidence="2">Uncharacterized protein</fullName>
    </submittedName>
</protein>
<proteinExistence type="predicted"/>
<evidence type="ECO:0000256" key="1">
    <source>
        <dbReference type="SAM" id="MobiDB-lite"/>
    </source>
</evidence>
<feature type="compositionally biased region" description="Low complexity" evidence="1">
    <location>
        <begin position="60"/>
        <end position="74"/>
    </location>
</feature>
<feature type="compositionally biased region" description="Basic and acidic residues" evidence="1">
    <location>
        <begin position="31"/>
        <end position="49"/>
    </location>
</feature>
<evidence type="ECO:0000313" key="3">
    <source>
        <dbReference type="Proteomes" id="UP000007800"/>
    </source>
</evidence>
<reference evidence="2 3" key="1">
    <citation type="submission" date="2008-07" db="EMBL/GenBank/DDBJ databases">
        <authorList>
            <person name="El-Sayed N."/>
            <person name="Caler E."/>
            <person name="Inman J."/>
            <person name="Amedeo P."/>
            <person name="Hass B."/>
            <person name="Wortman J."/>
        </authorList>
    </citation>
    <scope>NUCLEOTIDE SEQUENCE [LARGE SCALE GENOMIC DNA]</scope>
    <source>
        <strain evidence="3">ATCC 50983 / TXsc</strain>
    </source>
</reference>
<dbReference type="InParanoid" id="C5KLX4"/>
<dbReference type="OrthoDB" id="10548994at2759"/>
<feature type="region of interest" description="Disordered" evidence="1">
    <location>
        <begin position="1"/>
        <end position="108"/>
    </location>
</feature>
<gene>
    <name evidence="2" type="ORF">Pmar_PMAR024376</name>
</gene>
<accession>C5KLX4</accession>
<evidence type="ECO:0000313" key="2">
    <source>
        <dbReference type="EMBL" id="EER14489.1"/>
    </source>
</evidence>
<dbReference type="Proteomes" id="UP000007800">
    <property type="component" value="Unassembled WGS sequence"/>
</dbReference>
<dbReference type="EMBL" id="GG674222">
    <property type="protein sequence ID" value="EER14489.1"/>
    <property type="molecule type" value="Genomic_DNA"/>
</dbReference>
<organism evidence="3">
    <name type="scientific">Perkinsus marinus (strain ATCC 50983 / TXsc)</name>
    <dbReference type="NCBI Taxonomy" id="423536"/>
    <lineage>
        <taxon>Eukaryota</taxon>
        <taxon>Sar</taxon>
        <taxon>Alveolata</taxon>
        <taxon>Perkinsozoa</taxon>
        <taxon>Perkinsea</taxon>
        <taxon>Perkinsida</taxon>
        <taxon>Perkinsidae</taxon>
        <taxon>Perkinsus</taxon>
    </lineage>
</organism>
<name>C5KLX4_PERM5</name>
<feature type="region of interest" description="Disordered" evidence="1">
    <location>
        <begin position="292"/>
        <end position="311"/>
    </location>
</feature>
<dbReference type="GeneID" id="9045021"/>
<keyword evidence="3" id="KW-1185">Reference proteome</keyword>